<evidence type="ECO:0000256" key="2">
    <source>
        <dbReference type="ARBA" id="ARBA00022617"/>
    </source>
</evidence>
<feature type="signal peptide" evidence="7">
    <location>
        <begin position="1"/>
        <end position="22"/>
    </location>
</feature>
<dbReference type="EMBL" id="JANCLU010000001">
    <property type="protein sequence ID" value="MCP8937069.1"/>
    <property type="molecule type" value="Genomic_DNA"/>
</dbReference>
<organism evidence="9 10">
    <name type="scientific">Alsobacter ponti</name>
    <dbReference type="NCBI Taxonomy" id="2962936"/>
    <lineage>
        <taxon>Bacteria</taxon>
        <taxon>Pseudomonadati</taxon>
        <taxon>Pseudomonadota</taxon>
        <taxon>Alphaproteobacteria</taxon>
        <taxon>Hyphomicrobiales</taxon>
        <taxon>Alsobacteraceae</taxon>
        <taxon>Alsobacter</taxon>
    </lineage>
</organism>
<dbReference type="PROSITE" id="PS51007">
    <property type="entry name" value="CYTC"/>
    <property type="match status" value="1"/>
</dbReference>
<keyword evidence="5 6" id="KW-0408">Iron</keyword>
<feature type="domain" description="Cytochrome c" evidence="8">
    <location>
        <begin position="24"/>
        <end position="107"/>
    </location>
</feature>
<evidence type="ECO:0000256" key="7">
    <source>
        <dbReference type="SAM" id="SignalP"/>
    </source>
</evidence>
<dbReference type="InterPro" id="IPR009056">
    <property type="entry name" value="Cyt_c-like_dom"/>
</dbReference>
<protein>
    <submittedName>
        <fullName evidence="9">Cytochrome c</fullName>
    </submittedName>
</protein>
<evidence type="ECO:0000256" key="5">
    <source>
        <dbReference type="ARBA" id="ARBA00023004"/>
    </source>
</evidence>
<keyword evidence="4" id="KW-0249">Electron transport</keyword>
<feature type="chain" id="PRO_5045366719" evidence="7">
    <location>
        <begin position="23"/>
        <end position="110"/>
    </location>
</feature>
<dbReference type="InterPro" id="IPR036909">
    <property type="entry name" value="Cyt_c-like_dom_sf"/>
</dbReference>
<keyword evidence="7" id="KW-0732">Signal</keyword>
<comment type="caution">
    <text evidence="9">The sequence shown here is derived from an EMBL/GenBank/DDBJ whole genome shotgun (WGS) entry which is preliminary data.</text>
</comment>
<sequence length="110" mass="11653">MTARVAIALAGLALMLAEPAEAAGSAKRGEALAKANCASCHAIGRRGASPNPKSPPFRTLAEFYPVESLQEALAEGISVGHEGLEMPEYQFTPAQIDDLTAYLKTVNRKR</sequence>
<reference evidence="9 10" key="1">
    <citation type="submission" date="2022-07" db="EMBL/GenBank/DDBJ databases">
        <authorList>
            <person name="Li W.-J."/>
            <person name="Deng Q.-Q."/>
        </authorList>
    </citation>
    <scope>NUCLEOTIDE SEQUENCE [LARGE SCALE GENOMIC DNA]</scope>
    <source>
        <strain evidence="9 10">SYSU M60028</strain>
    </source>
</reference>
<keyword evidence="1" id="KW-0813">Transport</keyword>
<dbReference type="Proteomes" id="UP001205890">
    <property type="component" value="Unassembled WGS sequence"/>
</dbReference>
<keyword evidence="10" id="KW-1185">Reference proteome</keyword>
<evidence type="ECO:0000256" key="3">
    <source>
        <dbReference type="ARBA" id="ARBA00022723"/>
    </source>
</evidence>
<dbReference type="PANTHER" id="PTHR37823:SF1">
    <property type="entry name" value="CYTOCHROME C-553-LIKE"/>
    <property type="match status" value="1"/>
</dbReference>
<evidence type="ECO:0000259" key="8">
    <source>
        <dbReference type="PROSITE" id="PS51007"/>
    </source>
</evidence>
<evidence type="ECO:0000256" key="4">
    <source>
        <dbReference type="ARBA" id="ARBA00022982"/>
    </source>
</evidence>
<dbReference type="RefSeq" id="WP_254737639.1">
    <property type="nucleotide sequence ID" value="NZ_JANCLU010000001.1"/>
</dbReference>
<name>A0ABT1L6P0_9HYPH</name>
<keyword evidence="3 6" id="KW-0479">Metal-binding</keyword>
<evidence type="ECO:0000256" key="1">
    <source>
        <dbReference type="ARBA" id="ARBA00022448"/>
    </source>
</evidence>
<evidence type="ECO:0000313" key="10">
    <source>
        <dbReference type="Proteomes" id="UP001205890"/>
    </source>
</evidence>
<dbReference type="PANTHER" id="PTHR37823">
    <property type="entry name" value="CYTOCHROME C-553-LIKE"/>
    <property type="match status" value="1"/>
</dbReference>
<proteinExistence type="predicted"/>
<dbReference type="Pfam" id="PF00034">
    <property type="entry name" value="Cytochrom_C"/>
    <property type="match status" value="1"/>
</dbReference>
<dbReference type="Gene3D" id="1.10.760.10">
    <property type="entry name" value="Cytochrome c-like domain"/>
    <property type="match status" value="1"/>
</dbReference>
<evidence type="ECO:0000313" key="9">
    <source>
        <dbReference type="EMBL" id="MCP8937069.1"/>
    </source>
</evidence>
<gene>
    <name evidence="9" type="ORF">NK718_00930</name>
</gene>
<keyword evidence="2 6" id="KW-0349">Heme</keyword>
<dbReference type="InterPro" id="IPR051811">
    <property type="entry name" value="Cytochrome_c550/c551-like"/>
</dbReference>
<dbReference type="SUPFAM" id="SSF46626">
    <property type="entry name" value="Cytochrome c"/>
    <property type="match status" value="1"/>
</dbReference>
<evidence type="ECO:0000256" key="6">
    <source>
        <dbReference type="PROSITE-ProRule" id="PRU00433"/>
    </source>
</evidence>
<accession>A0ABT1L6P0</accession>